<accession>A0A0A8Y5C7</accession>
<organism evidence="1">
    <name type="scientific">Arundo donax</name>
    <name type="common">Giant reed</name>
    <name type="synonym">Donax arundinaceus</name>
    <dbReference type="NCBI Taxonomy" id="35708"/>
    <lineage>
        <taxon>Eukaryota</taxon>
        <taxon>Viridiplantae</taxon>
        <taxon>Streptophyta</taxon>
        <taxon>Embryophyta</taxon>
        <taxon>Tracheophyta</taxon>
        <taxon>Spermatophyta</taxon>
        <taxon>Magnoliopsida</taxon>
        <taxon>Liliopsida</taxon>
        <taxon>Poales</taxon>
        <taxon>Poaceae</taxon>
        <taxon>PACMAD clade</taxon>
        <taxon>Arundinoideae</taxon>
        <taxon>Arundineae</taxon>
        <taxon>Arundo</taxon>
    </lineage>
</organism>
<reference evidence="1" key="1">
    <citation type="submission" date="2014-09" db="EMBL/GenBank/DDBJ databases">
        <authorList>
            <person name="Magalhaes I.L.F."/>
            <person name="Oliveira U."/>
            <person name="Santos F.R."/>
            <person name="Vidigal T.H.D.A."/>
            <person name="Brescovit A.D."/>
            <person name="Santos A.J."/>
        </authorList>
    </citation>
    <scope>NUCLEOTIDE SEQUENCE</scope>
    <source>
        <tissue evidence="1">Shoot tissue taken approximately 20 cm above the soil surface</tissue>
    </source>
</reference>
<evidence type="ECO:0000313" key="1">
    <source>
        <dbReference type="EMBL" id="JAD21164.1"/>
    </source>
</evidence>
<proteinExistence type="predicted"/>
<name>A0A0A8Y5C7_ARUDO</name>
<dbReference type="EMBL" id="GBRH01276731">
    <property type="protein sequence ID" value="JAD21164.1"/>
    <property type="molecule type" value="Transcribed_RNA"/>
</dbReference>
<protein>
    <submittedName>
        <fullName evidence="1">Uncharacterized protein</fullName>
    </submittedName>
</protein>
<reference evidence="1" key="2">
    <citation type="journal article" date="2015" name="Data Brief">
        <title>Shoot transcriptome of the giant reed, Arundo donax.</title>
        <authorList>
            <person name="Barrero R.A."/>
            <person name="Guerrero F.D."/>
            <person name="Moolhuijzen P."/>
            <person name="Goolsby J.A."/>
            <person name="Tidwell J."/>
            <person name="Bellgard S.E."/>
            <person name="Bellgard M.I."/>
        </authorList>
    </citation>
    <scope>NUCLEOTIDE SEQUENCE</scope>
    <source>
        <tissue evidence="1">Shoot tissue taken approximately 20 cm above the soil surface</tissue>
    </source>
</reference>
<dbReference type="AlphaFoldDB" id="A0A0A8Y5C7"/>
<sequence>MLRWLFRFTWLSPRFERSKELVSLSPPSAVSHALWCKFILLAFCIGNVVLCEEPSPLEVVPLSRTYSLLSR</sequence>